<dbReference type="HOGENOM" id="CLU_2238991_0_0_1"/>
<accession>G0N995</accession>
<proteinExistence type="predicted"/>
<evidence type="ECO:0000256" key="1">
    <source>
        <dbReference type="SAM" id="MobiDB-lite"/>
    </source>
</evidence>
<gene>
    <name evidence="2" type="ORF">CAEBREN_10090</name>
</gene>
<evidence type="ECO:0000313" key="3">
    <source>
        <dbReference type="Proteomes" id="UP000008068"/>
    </source>
</evidence>
<reference evidence="3" key="1">
    <citation type="submission" date="2011-07" db="EMBL/GenBank/DDBJ databases">
        <authorList>
            <consortium name="Caenorhabditis brenneri Sequencing and Analysis Consortium"/>
            <person name="Wilson R.K."/>
        </authorList>
    </citation>
    <scope>NUCLEOTIDE SEQUENCE [LARGE SCALE GENOMIC DNA]</scope>
    <source>
        <strain evidence="3">PB2801</strain>
    </source>
</reference>
<organism evidence="3">
    <name type="scientific">Caenorhabditis brenneri</name>
    <name type="common">Nematode worm</name>
    <dbReference type="NCBI Taxonomy" id="135651"/>
    <lineage>
        <taxon>Eukaryota</taxon>
        <taxon>Metazoa</taxon>
        <taxon>Ecdysozoa</taxon>
        <taxon>Nematoda</taxon>
        <taxon>Chromadorea</taxon>
        <taxon>Rhabditida</taxon>
        <taxon>Rhabditina</taxon>
        <taxon>Rhabditomorpha</taxon>
        <taxon>Rhabditoidea</taxon>
        <taxon>Rhabditidae</taxon>
        <taxon>Peloderinae</taxon>
        <taxon>Caenorhabditis</taxon>
    </lineage>
</organism>
<protein>
    <submittedName>
        <fullName evidence="2">Uncharacterized protein</fullName>
    </submittedName>
</protein>
<feature type="region of interest" description="Disordered" evidence="1">
    <location>
        <begin position="53"/>
        <end position="105"/>
    </location>
</feature>
<evidence type="ECO:0000313" key="2">
    <source>
        <dbReference type="EMBL" id="EGT55597.1"/>
    </source>
</evidence>
<feature type="compositionally biased region" description="Polar residues" evidence="1">
    <location>
        <begin position="78"/>
        <end position="87"/>
    </location>
</feature>
<feature type="compositionally biased region" description="Basic and acidic residues" evidence="1">
    <location>
        <begin position="53"/>
        <end position="64"/>
    </location>
</feature>
<dbReference type="InParanoid" id="G0N995"/>
<name>G0N995_CAEBE</name>
<sequence length="105" mass="11998">MDALFFFPHSQCSAHFTEQVGSKRFGKEEEGGPHIGGKKRRRWWVRVYEGDEKGGGEIENEREHSRRGRRSAQKYRENANSLFSVASGSGMAYNPQHNGRTVKPM</sequence>
<keyword evidence="3" id="KW-1185">Reference proteome</keyword>
<dbReference type="Proteomes" id="UP000008068">
    <property type="component" value="Unassembled WGS sequence"/>
</dbReference>
<dbReference type="EMBL" id="GL379851">
    <property type="protein sequence ID" value="EGT55597.1"/>
    <property type="molecule type" value="Genomic_DNA"/>
</dbReference>
<dbReference type="AlphaFoldDB" id="G0N995"/>